<protein>
    <recommendedName>
        <fullName evidence="3">DUF2185 domain-containing protein</fullName>
    </recommendedName>
</protein>
<dbReference type="OrthoDB" id="9793188at2"/>
<name>A0A434B049_9BACT</name>
<dbReference type="AlphaFoldDB" id="A0A434B049"/>
<evidence type="ECO:0000313" key="1">
    <source>
        <dbReference type="EMBL" id="RUT80176.1"/>
    </source>
</evidence>
<dbReference type="EMBL" id="RJJX01000001">
    <property type="protein sequence ID" value="RUT80176.1"/>
    <property type="molecule type" value="Genomic_DNA"/>
</dbReference>
<proteinExistence type="predicted"/>
<dbReference type="Proteomes" id="UP000282985">
    <property type="component" value="Unassembled WGS sequence"/>
</dbReference>
<organism evidence="1 2">
    <name type="scientific">Ancylomarina longa</name>
    <dbReference type="NCBI Taxonomy" id="2487017"/>
    <lineage>
        <taxon>Bacteria</taxon>
        <taxon>Pseudomonadati</taxon>
        <taxon>Bacteroidota</taxon>
        <taxon>Bacteroidia</taxon>
        <taxon>Marinilabiliales</taxon>
        <taxon>Marinifilaceae</taxon>
        <taxon>Ancylomarina</taxon>
    </lineage>
</organism>
<sequence length="93" mass="10675">MNKSEYKFKEKKNTACFTCVHVMTKRKPILFVSHDDDSSWEFTCGANGHSDEEIKIISLEEATIIDNSINELANMSEGVCAERENIEAKWMKK</sequence>
<dbReference type="RefSeq" id="WP_127342321.1">
    <property type="nucleotide sequence ID" value="NZ_RJJX01000001.1"/>
</dbReference>
<gene>
    <name evidence="1" type="ORF">DLK05_02160</name>
</gene>
<comment type="caution">
    <text evidence="1">The sequence shown here is derived from an EMBL/GenBank/DDBJ whole genome shotgun (WGS) entry which is preliminary data.</text>
</comment>
<evidence type="ECO:0008006" key="3">
    <source>
        <dbReference type="Google" id="ProtNLM"/>
    </source>
</evidence>
<evidence type="ECO:0000313" key="2">
    <source>
        <dbReference type="Proteomes" id="UP000282985"/>
    </source>
</evidence>
<reference evidence="1 2" key="1">
    <citation type="submission" date="2018-11" db="EMBL/GenBank/DDBJ databases">
        <title>Parancylomarina longa gen. nov., sp. nov., isolated from sediments of southern Okinawa.</title>
        <authorList>
            <person name="Fu T."/>
        </authorList>
    </citation>
    <scope>NUCLEOTIDE SEQUENCE [LARGE SCALE GENOMIC DNA]</scope>
    <source>
        <strain evidence="1 2">T3-2 S1-C</strain>
    </source>
</reference>
<keyword evidence="2" id="KW-1185">Reference proteome</keyword>
<accession>A0A434B049</accession>